<dbReference type="Proteomes" id="UP001219525">
    <property type="component" value="Unassembled WGS sequence"/>
</dbReference>
<feature type="region of interest" description="Disordered" evidence="1">
    <location>
        <begin position="213"/>
        <end position="235"/>
    </location>
</feature>
<evidence type="ECO:0000256" key="1">
    <source>
        <dbReference type="SAM" id="MobiDB-lite"/>
    </source>
</evidence>
<feature type="compositionally biased region" description="Basic and acidic residues" evidence="1">
    <location>
        <begin position="319"/>
        <end position="335"/>
    </location>
</feature>
<gene>
    <name evidence="3" type="ORF">GGX14DRAFT_570579</name>
</gene>
<feature type="domain" description="DUF6532" evidence="2">
    <location>
        <begin position="371"/>
        <end position="517"/>
    </location>
</feature>
<evidence type="ECO:0000313" key="4">
    <source>
        <dbReference type="Proteomes" id="UP001219525"/>
    </source>
</evidence>
<accession>A0AAD6V4R1</accession>
<feature type="region of interest" description="Disordered" evidence="1">
    <location>
        <begin position="264"/>
        <end position="340"/>
    </location>
</feature>
<evidence type="ECO:0000259" key="2">
    <source>
        <dbReference type="Pfam" id="PF20149"/>
    </source>
</evidence>
<keyword evidence="4" id="KW-1185">Reference proteome</keyword>
<feature type="compositionally biased region" description="Acidic residues" evidence="1">
    <location>
        <begin position="309"/>
        <end position="318"/>
    </location>
</feature>
<dbReference type="EMBL" id="JARJCW010000053">
    <property type="protein sequence ID" value="KAJ7202903.1"/>
    <property type="molecule type" value="Genomic_DNA"/>
</dbReference>
<dbReference type="Pfam" id="PF20149">
    <property type="entry name" value="DUF6532"/>
    <property type="match status" value="1"/>
</dbReference>
<feature type="compositionally biased region" description="Low complexity" evidence="1">
    <location>
        <begin position="269"/>
        <end position="289"/>
    </location>
</feature>
<dbReference type="InterPro" id="IPR045341">
    <property type="entry name" value="DUF6532"/>
</dbReference>
<sequence length="583" mass="65247">MACMDITGPPLSNDHSRSEAHSTWTYNYPGLSGALGDCGRPELRRTAPYKDQASTSDVSIAPVDAIPPWSTQDQGLQRSLPPWSTQDQGWQDQGWQDQGLQDQGLQHSPRFLDQGSYLWTTTFDHGSQYASNLDQDSLYASAEQAWQTTPGYMPVETYPDARGGVHESQPYGEATGFFAAEEPQQEHVMQARLGEAPTGPSSALAATTAVDDSSLWGDEPEPATVSPIISLSPSPGPPIYACPSRWMTGGNALVPDSSRLQPYYSQETSSLSSQSNSSCPPSQSNSSRPPSLPAQSSESGSWSRHHSDLDEEDEDEGQDGDRDRDRDGDGNRDADCNIGRKNPHWGLVLQRVKVKIQLSLVNVYQFPDYDEEREELYALLRNERATFRGHARDTMKPIVAECYKLHPDTSQPNQNTGKPWTQAEVVDFQRARAYELGRNYRFLNDESGHFNHPALQQCIRQFLYGPGGLGLRFPGIFDTLSKQAFIFVCVTALRCLDEKAGCPHLFTVNKYSIHYKEIDLLFQGMLELAKSVIEDHTPEYLRKRIESARRVEASLKAWAKPVETKTETDEWDYRGTFAYNWES</sequence>
<dbReference type="AlphaFoldDB" id="A0AAD6V4R1"/>
<feature type="compositionally biased region" description="Polar residues" evidence="1">
    <location>
        <begin position="69"/>
        <end position="85"/>
    </location>
</feature>
<feature type="region of interest" description="Disordered" evidence="1">
    <location>
        <begin position="47"/>
        <end position="102"/>
    </location>
</feature>
<reference evidence="3" key="1">
    <citation type="submission" date="2023-03" db="EMBL/GenBank/DDBJ databases">
        <title>Massive genome expansion in bonnet fungi (Mycena s.s.) driven by repeated elements and novel gene families across ecological guilds.</title>
        <authorList>
            <consortium name="Lawrence Berkeley National Laboratory"/>
            <person name="Harder C.B."/>
            <person name="Miyauchi S."/>
            <person name="Viragh M."/>
            <person name="Kuo A."/>
            <person name="Thoen E."/>
            <person name="Andreopoulos B."/>
            <person name="Lu D."/>
            <person name="Skrede I."/>
            <person name="Drula E."/>
            <person name="Henrissat B."/>
            <person name="Morin E."/>
            <person name="Kohler A."/>
            <person name="Barry K."/>
            <person name="LaButti K."/>
            <person name="Morin E."/>
            <person name="Salamov A."/>
            <person name="Lipzen A."/>
            <person name="Mereny Z."/>
            <person name="Hegedus B."/>
            <person name="Baldrian P."/>
            <person name="Stursova M."/>
            <person name="Weitz H."/>
            <person name="Taylor A."/>
            <person name="Grigoriev I.V."/>
            <person name="Nagy L.G."/>
            <person name="Martin F."/>
            <person name="Kauserud H."/>
        </authorList>
    </citation>
    <scope>NUCLEOTIDE SEQUENCE</scope>
    <source>
        <strain evidence="3">9144</strain>
    </source>
</reference>
<feature type="compositionally biased region" description="Low complexity" evidence="1">
    <location>
        <begin position="86"/>
        <end position="102"/>
    </location>
</feature>
<evidence type="ECO:0000313" key="3">
    <source>
        <dbReference type="EMBL" id="KAJ7202903.1"/>
    </source>
</evidence>
<name>A0AAD6V4R1_9AGAR</name>
<organism evidence="3 4">
    <name type="scientific">Mycena pura</name>
    <dbReference type="NCBI Taxonomy" id="153505"/>
    <lineage>
        <taxon>Eukaryota</taxon>
        <taxon>Fungi</taxon>
        <taxon>Dikarya</taxon>
        <taxon>Basidiomycota</taxon>
        <taxon>Agaricomycotina</taxon>
        <taxon>Agaricomycetes</taxon>
        <taxon>Agaricomycetidae</taxon>
        <taxon>Agaricales</taxon>
        <taxon>Marasmiineae</taxon>
        <taxon>Mycenaceae</taxon>
        <taxon>Mycena</taxon>
    </lineage>
</organism>
<protein>
    <recommendedName>
        <fullName evidence="2">DUF6532 domain-containing protein</fullName>
    </recommendedName>
</protein>
<comment type="caution">
    <text evidence="3">The sequence shown here is derived from an EMBL/GenBank/DDBJ whole genome shotgun (WGS) entry which is preliminary data.</text>
</comment>
<proteinExistence type="predicted"/>